<proteinExistence type="predicted"/>
<evidence type="ECO:0000313" key="1">
    <source>
        <dbReference type="EMBL" id="KKL65478.1"/>
    </source>
</evidence>
<protein>
    <submittedName>
        <fullName evidence="1">Uncharacterized protein</fullName>
    </submittedName>
</protein>
<gene>
    <name evidence="1" type="ORF">LCGC14_2154560</name>
</gene>
<name>A0A0F9DUG4_9ZZZZ</name>
<dbReference type="AlphaFoldDB" id="A0A0F9DUG4"/>
<sequence>MKCLHDDCAKDLIDSKTGYCGKHWQRHIPHKATRQIDRHAVDQYIANLEARTKKLKEGEPDSQGYAAVNYQQAYIRQFK</sequence>
<reference evidence="1" key="1">
    <citation type="journal article" date="2015" name="Nature">
        <title>Complex archaea that bridge the gap between prokaryotes and eukaryotes.</title>
        <authorList>
            <person name="Spang A."/>
            <person name="Saw J.H."/>
            <person name="Jorgensen S.L."/>
            <person name="Zaremba-Niedzwiedzka K."/>
            <person name="Martijn J."/>
            <person name="Lind A.E."/>
            <person name="van Eijk R."/>
            <person name="Schleper C."/>
            <person name="Guy L."/>
            <person name="Ettema T.J."/>
        </authorList>
    </citation>
    <scope>NUCLEOTIDE SEQUENCE</scope>
</reference>
<dbReference type="EMBL" id="LAZR01027516">
    <property type="protein sequence ID" value="KKL65478.1"/>
    <property type="molecule type" value="Genomic_DNA"/>
</dbReference>
<organism evidence="1">
    <name type="scientific">marine sediment metagenome</name>
    <dbReference type="NCBI Taxonomy" id="412755"/>
    <lineage>
        <taxon>unclassified sequences</taxon>
        <taxon>metagenomes</taxon>
        <taxon>ecological metagenomes</taxon>
    </lineage>
</organism>
<comment type="caution">
    <text evidence="1">The sequence shown here is derived from an EMBL/GenBank/DDBJ whole genome shotgun (WGS) entry which is preliminary data.</text>
</comment>
<accession>A0A0F9DUG4</accession>